<keyword evidence="2" id="KW-1185">Reference proteome</keyword>
<dbReference type="Proteomes" id="UP000054018">
    <property type="component" value="Unassembled WGS sequence"/>
</dbReference>
<feature type="non-terminal residue" evidence="1">
    <location>
        <position position="57"/>
    </location>
</feature>
<dbReference type="HOGENOM" id="CLU_004552_8_1_1"/>
<dbReference type="EMBL" id="KN834017">
    <property type="protein sequence ID" value="KIK13147.1"/>
    <property type="molecule type" value="Genomic_DNA"/>
</dbReference>
<evidence type="ECO:0000313" key="2">
    <source>
        <dbReference type="Proteomes" id="UP000054018"/>
    </source>
</evidence>
<name>A0A0C9YS58_9AGAM</name>
<reference evidence="1 2" key="1">
    <citation type="submission" date="2014-04" db="EMBL/GenBank/DDBJ databases">
        <authorList>
            <consortium name="DOE Joint Genome Institute"/>
            <person name="Kuo A."/>
            <person name="Kohler A."/>
            <person name="Costa M.D."/>
            <person name="Nagy L.G."/>
            <person name="Floudas D."/>
            <person name="Copeland A."/>
            <person name="Barry K.W."/>
            <person name="Cichocki N."/>
            <person name="Veneault-Fourrey C."/>
            <person name="LaButti K."/>
            <person name="Lindquist E.A."/>
            <person name="Lipzen A."/>
            <person name="Lundell T."/>
            <person name="Morin E."/>
            <person name="Murat C."/>
            <person name="Sun H."/>
            <person name="Tunlid A."/>
            <person name="Henrissat B."/>
            <person name="Grigoriev I.V."/>
            <person name="Hibbett D.S."/>
            <person name="Martin F."/>
            <person name="Nordberg H.P."/>
            <person name="Cantor M.N."/>
            <person name="Hua S.X."/>
        </authorList>
    </citation>
    <scope>NUCLEOTIDE SEQUENCE [LARGE SCALE GENOMIC DNA]</scope>
    <source>
        <strain evidence="1 2">441</strain>
    </source>
</reference>
<sequence>VLLHHGLFPASPSQPCMAVSVELLAFYQSLFERSCDAVNALASALNSHYIHRGFHMS</sequence>
<dbReference type="AlphaFoldDB" id="A0A0C9YS58"/>
<organism evidence="1 2">
    <name type="scientific">Pisolithus microcarpus 441</name>
    <dbReference type="NCBI Taxonomy" id="765257"/>
    <lineage>
        <taxon>Eukaryota</taxon>
        <taxon>Fungi</taxon>
        <taxon>Dikarya</taxon>
        <taxon>Basidiomycota</taxon>
        <taxon>Agaricomycotina</taxon>
        <taxon>Agaricomycetes</taxon>
        <taxon>Agaricomycetidae</taxon>
        <taxon>Boletales</taxon>
        <taxon>Sclerodermatineae</taxon>
        <taxon>Pisolithaceae</taxon>
        <taxon>Pisolithus</taxon>
    </lineage>
</organism>
<dbReference type="STRING" id="765257.A0A0C9YS58"/>
<gene>
    <name evidence="1" type="ORF">PISMIDRAFT_85279</name>
</gene>
<dbReference type="OrthoDB" id="2647060at2759"/>
<feature type="non-terminal residue" evidence="1">
    <location>
        <position position="1"/>
    </location>
</feature>
<evidence type="ECO:0000313" key="1">
    <source>
        <dbReference type="EMBL" id="KIK13147.1"/>
    </source>
</evidence>
<accession>A0A0C9YS58</accession>
<reference evidence="2" key="2">
    <citation type="submission" date="2015-01" db="EMBL/GenBank/DDBJ databases">
        <title>Evolutionary Origins and Diversification of the Mycorrhizal Mutualists.</title>
        <authorList>
            <consortium name="DOE Joint Genome Institute"/>
            <consortium name="Mycorrhizal Genomics Consortium"/>
            <person name="Kohler A."/>
            <person name="Kuo A."/>
            <person name="Nagy L.G."/>
            <person name="Floudas D."/>
            <person name="Copeland A."/>
            <person name="Barry K.W."/>
            <person name="Cichocki N."/>
            <person name="Veneault-Fourrey C."/>
            <person name="LaButti K."/>
            <person name="Lindquist E.A."/>
            <person name="Lipzen A."/>
            <person name="Lundell T."/>
            <person name="Morin E."/>
            <person name="Murat C."/>
            <person name="Riley R."/>
            <person name="Ohm R."/>
            <person name="Sun H."/>
            <person name="Tunlid A."/>
            <person name="Henrissat B."/>
            <person name="Grigoriev I.V."/>
            <person name="Hibbett D.S."/>
            <person name="Martin F."/>
        </authorList>
    </citation>
    <scope>NUCLEOTIDE SEQUENCE [LARGE SCALE GENOMIC DNA]</scope>
    <source>
        <strain evidence="2">441</strain>
    </source>
</reference>
<proteinExistence type="predicted"/>
<protein>
    <submittedName>
        <fullName evidence="1">Uncharacterized protein</fullName>
    </submittedName>
</protein>